<evidence type="ECO:0000256" key="6">
    <source>
        <dbReference type="ARBA" id="ARBA00022777"/>
    </source>
</evidence>
<dbReference type="PANTHER" id="PTHR10196:SF69">
    <property type="entry name" value="GLYCEROL KINASE"/>
    <property type="match status" value="1"/>
</dbReference>
<accession>A0A226DHQ1</accession>
<dbReference type="InterPro" id="IPR018484">
    <property type="entry name" value="FGGY_N"/>
</dbReference>
<dbReference type="Pfam" id="PF02782">
    <property type="entry name" value="FGGY_C"/>
    <property type="match status" value="1"/>
</dbReference>
<evidence type="ECO:0000313" key="14">
    <source>
        <dbReference type="Proteomes" id="UP000198287"/>
    </source>
</evidence>
<dbReference type="Pfam" id="PF00370">
    <property type="entry name" value="FGGY_N"/>
    <property type="match status" value="1"/>
</dbReference>
<dbReference type="UniPathway" id="UPA00618">
    <property type="reaction ID" value="UER00672"/>
</dbReference>
<evidence type="ECO:0000256" key="10">
    <source>
        <dbReference type="RuleBase" id="RU003733"/>
    </source>
</evidence>
<organism evidence="13 14">
    <name type="scientific">Folsomia candida</name>
    <name type="common">Springtail</name>
    <dbReference type="NCBI Taxonomy" id="158441"/>
    <lineage>
        <taxon>Eukaryota</taxon>
        <taxon>Metazoa</taxon>
        <taxon>Ecdysozoa</taxon>
        <taxon>Arthropoda</taxon>
        <taxon>Hexapoda</taxon>
        <taxon>Collembola</taxon>
        <taxon>Entomobryomorpha</taxon>
        <taxon>Isotomoidea</taxon>
        <taxon>Isotomidae</taxon>
        <taxon>Proisotominae</taxon>
        <taxon>Folsomia</taxon>
    </lineage>
</organism>
<dbReference type="GO" id="GO:0005524">
    <property type="term" value="F:ATP binding"/>
    <property type="evidence" value="ECO:0007669"/>
    <property type="project" value="UniProtKB-KW"/>
</dbReference>
<dbReference type="InterPro" id="IPR018483">
    <property type="entry name" value="Carb_kinase_FGGY_CS"/>
</dbReference>
<evidence type="ECO:0000313" key="13">
    <source>
        <dbReference type="EMBL" id="OXA44763.1"/>
    </source>
</evidence>
<dbReference type="Proteomes" id="UP000198287">
    <property type="component" value="Unassembled WGS sequence"/>
</dbReference>
<dbReference type="InterPro" id="IPR000577">
    <property type="entry name" value="Carb_kinase_FGGY"/>
</dbReference>
<evidence type="ECO:0000256" key="7">
    <source>
        <dbReference type="ARBA" id="ARBA00022798"/>
    </source>
</evidence>
<comment type="caution">
    <text evidence="13">The sequence shown here is derived from an EMBL/GenBank/DDBJ whole genome shotgun (WGS) entry which is preliminary data.</text>
</comment>
<dbReference type="STRING" id="158441.A0A226DHQ1"/>
<gene>
    <name evidence="13" type="ORF">Fcan01_20757</name>
</gene>
<evidence type="ECO:0000256" key="4">
    <source>
        <dbReference type="ARBA" id="ARBA00022679"/>
    </source>
</evidence>
<evidence type="ECO:0000256" key="2">
    <source>
        <dbReference type="ARBA" id="ARBA00009156"/>
    </source>
</evidence>
<dbReference type="InterPro" id="IPR018485">
    <property type="entry name" value="FGGY_C"/>
</dbReference>
<dbReference type="GO" id="GO:0019563">
    <property type="term" value="P:glycerol catabolic process"/>
    <property type="evidence" value="ECO:0007669"/>
    <property type="project" value="UniProtKB-UniPathway"/>
</dbReference>
<evidence type="ECO:0000259" key="12">
    <source>
        <dbReference type="Pfam" id="PF02782"/>
    </source>
</evidence>
<evidence type="ECO:0000256" key="5">
    <source>
        <dbReference type="ARBA" id="ARBA00022741"/>
    </source>
</evidence>
<comment type="pathway">
    <text evidence="1">Polyol metabolism; glycerol degradation via glycerol kinase pathway; sn-glycerol 3-phosphate from glycerol: step 1/1.</text>
</comment>
<keyword evidence="14" id="KW-1185">Reference proteome</keyword>
<dbReference type="FunFam" id="3.30.420.40:FF:000108">
    <property type="entry name" value="Glycerol kinase, glycosomal"/>
    <property type="match status" value="1"/>
</dbReference>
<dbReference type="Gene3D" id="3.30.420.40">
    <property type="match status" value="3"/>
</dbReference>
<dbReference type="GO" id="GO:0005739">
    <property type="term" value="C:mitochondrion"/>
    <property type="evidence" value="ECO:0007669"/>
    <property type="project" value="TreeGrafter"/>
</dbReference>
<feature type="domain" description="Carbohydrate kinase FGGY N-terminal" evidence="11">
    <location>
        <begin position="6"/>
        <end position="120"/>
    </location>
</feature>
<dbReference type="PROSITE" id="PS00445">
    <property type="entry name" value="FGGY_KINASES_2"/>
    <property type="match status" value="1"/>
</dbReference>
<sequence length="442" mass="48293">MTNFVGAIDQGTSSSRFLIFESNTGRLVTYHQTEIPRFAPQQGLVEQDAKILISSTLTCIDQCVEKFEALGFSVSQIKSVGITNQRETFIAWDKITGRPLYNAIVWMDTRSRPAVEEFLSTKKEECEKIRRIFFGIDVQLLPEIRSSSEIYGHFVTTKLAKIPISGILGDQQAALVGQSCLRPGEAKCTYGTGCFLLFNTGEKIVHSTQGLLTTVGYKLGQDSPVVYAMEGSIAITGACIRWLRDNLGFGKNYGELVQLADSVDNTGGVFFVPAFSGLFAPYWKSGARGLICGLTEFSTKAHITRAAYEGVAFQVKDILDAINNEAGVVPLCSLRVDGGMTVVDSLMRMQADFLGIETLRAKMPETTALGAAMAAGFAKGVDVWNPFLEQEDAIGVDVFRPTMDQKGIKVGAGRATRKMEECCSSKLVKSLQKSDLQEQFIP</sequence>
<dbReference type="EC" id="2.7.1.30" evidence="3"/>
<dbReference type="EMBL" id="LNIX01000019">
    <property type="protein sequence ID" value="OXA44763.1"/>
    <property type="molecule type" value="Genomic_DNA"/>
</dbReference>
<evidence type="ECO:0000256" key="8">
    <source>
        <dbReference type="ARBA" id="ARBA00022840"/>
    </source>
</evidence>
<name>A0A226DHQ1_FOLCA</name>
<dbReference type="GO" id="GO:0046167">
    <property type="term" value="P:glycerol-3-phosphate biosynthetic process"/>
    <property type="evidence" value="ECO:0007669"/>
    <property type="project" value="TreeGrafter"/>
</dbReference>
<dbReference type="SUPFAM" id="SSF53067">
    <property type="entry name" value="Actin-like ATPase domain"/>
    <property type="match status" value="2"/>
</dbReference>
<reference evidence="13 14" key="1">
    <citation type="submission" date="2015-12" db="EMBL/GenBank/DDBJ databases">
        <title>The genome of Folsomia candida.</title>
        <authorList>
            <person name="Faddeeva A."/>
            <person name="Derks M.F."/>
            <person name="Anvar Y."/>
            <person name="Smit S."/>
            <person name="Van Straalen N."/>
            <person name="Roelofs D."/>
        </authorList>
    </citation>
    <scope>NUCLEOTIDE SEQUENCE [LARGE SCALE GENOMIC DNA]</scope>
    <source>
        <strain evidence="13 14">VU population</strain>
        <tissue evidence="13">Whole body</tissue>
    </source>
</reference>
<feature type="domain" description="Carbohydrate kinase FGGY C-terminal" evidence="12">
    <location>
        <begin position="186"/>
        <end position="378"/>
    </location>
</feature>
<evidence type="ECO:0000259" key="11">
    <source>
        <dbReference type="Pfam" id="PF00370"/>
    </source>
</evidence>
<evidence type="ECO:0000256" key="9">
    <source>
        <dbReference type="ARBA" id="ARBA00043149"/>
    </source>
</evidence>
<comment type="similarity">
    <text evidence="2 10">Belongs to the FGGY kinase family.</text>
</comment>
<dbReference type="PANTHER" id="PTHR10196">
    <property type="entry name" value="SUGAR KINASE"/>
    <property type="match status" value="1"/>
</dbReference>
<evidence type="ECO:0000256" key="3">
    <source>
        <dbReference type="ARBA" id="ARBA00012099"/>
    </source>
</evidence>
<keyword evidence="5" id="KW-0547">Nucleotide-binding</keyword>
<dbReference type="GO" id="GO:0004370">
    <property type="term" value="F:glycerol kinase activity"/>
    <property type="evidence" value="ECO:0007669"/>
    <property type="project" value="UniProtKB-EC"/>
</dbReference>
<dbReference type="PIRSF" id="PIRSF000538">
    <property type="entry name" value="GlpK"/>
    <property type="match status" value="1"/>
</dbReference>
<proteinExistence type="inferred from homology"/>
<keyword evidence="4 10" id="KW-0808">Transferase</keyword>
<keyword evidence="7" id="KW-0319">Glycerol metabolism</keyword>
<dbReference type="AlphaFoldDB" id="A0A226DHQ1"/>
<keyword evidence="8" id="KW-0067">ATP-binding</keyword>
<dbReference type="OMA" id="QLCDFFG"/>
<keyword evidence="6 10" id="KW-0418">Kinase</keyword>
<protein>
    <recommendedName>
        <fullName evidence="3">glycerol kinase</fullName>
        <ecNumber evidence="3">2.7.1.30</ecNumber>
    </recommendedName>
    <alternativeName>
        <fullName evidence="9">ATP:glycerol 3-phosphotransferase</fullName>
    </alternativeName>
</protein>
<dbReference type="OrthoDB" id="5422795at2759"/>
<evidence type="ECO:0000256" key="1">
    <source>
        <dbReference type="ARBA" id="ARBA00005190"/>
    </source>
</evidence>
<dbReference type="GO" id="GO:0006641">
    <property type="term" value="P:triglyceride metabolic process"/>
    <property type="evidence" value="ECO:0007669"/>
    <property type="project" value="TreeGrafter"/>
</dbReference>
<dbReference type="InterPro" id="IPR043129">
    <property type="entry name" value="ATPase_NBD"/>
</dbReference>